<dbReference type="Pfam" id="PF02348">
    <property type="entry name" value="CTP_transf_3"/>
    <property type="match status" value="1"/>
</dbReference>
<dbReference type="RefSeq" id="WP_090157303.1">
    <property type="nucleotide sequence ID" value="NZ_FNAN01000028.1"/>
</dbReference>
<keyword evidence="1" id="KW-0808">Transferase</keyword>
<keyword evidence="2" id="KW-1185">Reference proteome</keyword>
<dbReference type="CDD" id="cd02513">
    <property type="entry name" value="CMP-NeuAc_Synthase"/>
    <property type="match status" value="1"/>
</dbReference>
<evidence type="ECO:0000313" key="1">
    <source>
        <dbReference type="EMBL" id="SDH07279.1"/>
    </source>
</evidence>
<keyword evidence="1" id="KW-0548">Nucleotidyltransferase</keyword>
<reference evidence="2" key="1">
    <citation type="submission" date="2016-10" db="EMBL/GenBank/DDBJ databases">
        <authorList>
            <person name="Varghese N."/>
            <person name="Submissions S."/>
        </authorList>
    </citation>
    <scope>NUCLEOTIDE SEQUENCE [LARGE SCALE GENOMIC DNA]</scope>
    <source>
        <strain evidence="2">DSM 25329</strain>
    </source>
</reference>
<sequence length="246" mass="27299">MTTPFPKILGLIPARKGSKGVPGKNMKLLDGKPLIQYTLEAAEQSELLDTILVSTDCSETTFFANCFAKTNAPFLRPAHLATERSPMIDVVVHALYYAEKHWGSFDYIVLLQPTAPLRAPGMIDAAIHDIIDKEADSLVSVRKIPDAFNPFWAYAFGENGLEKMVGDVAYQTITRRQELPPAYHRDGEIYIARTSLVREGLLTGGKIAAWLNDNAFGINIDTPADWGQAENLLQLWKEQTKSVFSC</sequence>
<dbReference type="AlphaFoldDB" id="A0A1G7ZF64"/>
<dbReference type="PANTHER" id="PTHR21485:SF6">
    <property type="entry name" value="N-ACYLNEURAMINATE CYTIDYLYLTRANSFERASE-RELATED"/>
    <property type="match status" value="1"/>
</dbReference>
<evidence type="ECO:0000313" key="2">
    <source>
        <dbReference type="Proteomes" id="UP000198748"/>
    </source>
</evidence>
<dbReference type="InterPro" id="IPR050793">
    <property type="entry name" value="CMP-NeuNAc_synthase"/>
</dbReference>
<proteinExistence type="predicted"/>
<dbReference type="PANTHER" id="PTHR21485">
    <property type="entry name" value="HAD SUPERFAMILY MEMBERS CMAS AND KDSC"/>
    <property type="match status" value="1"/>
</dbReference>
<accession>A0A1G7ZF64</accession>
<dbReference type="STRING" id="659014.SAMN04487996_12812"/>
<gene>
    <name evidence="1" type="ORF">SAMN04487996_12812</name>
</gene>
<dbReference type="SUPFAM" id="SSF53448">
    <property type="entry name" value="Nucleotide-diphospho-sugar transferases"/>
    <property type="match status" value="1"/>
</dbReference>
<dbReference type="InterPro" id="IPR029044">
    <property type="entry name" value="Nucleotide-diphossugar_trans"/>
</dbReference>
<dbReference type="Gene3D" id="3.90.550.10">
    <property type="entry name" value="Spore Coat Polysaccharide Biosynthesis Protein SpsA, Chain A"/>
    <property type="match status" value="1"/>
</dbReference>
<dbReference type="OrthoDB" id="9805604at2"/>
<dbReference type="Proteomes" id="UP000198748">
    <property type="component" value="Unassembled WGS sequence"/>
</dbReference>
<dbReference type="EMBL" id="FNAN01000028">
    <property type="protein sequence ID" value="SDH07279.1"/>
    <property type="molecule type" value="Genomic_DNA"/>
</dbReference>
<organism evidence="1 2">
    <name type="scientific">Dyadobacter soli</name>
    <dbReference type="NCBI Taxonomy" id="659014"/>
    <lineage>
        <taxon>Bacteria</taxon>
        <taxon>Pseudomonadati</taxon>
        <taxon>Bacteroidota</taxon>
        <taxon>Cytophagia</taxon>
        <taxon>Cytophagales</taxon>
        <taxon>Spirosomataceae</taxon>
        <taxon>Dyadobacter</taxon>
    </lineage>
</organism>
<name>A0A1G7ZF64_9BACT</name>
<dbReference type="GO" id="GO:0008781">
    <property type="term" value="F:N-acylneuraminate cytidylyltransferase activity"/>
    <property type="evidence" value="ECO:0007669"/>
    <property type="project" value="TreeGrafter"/>
</dbReference>
<dbReference type="InterPro" id="IPR003329">
    <property type="entry name" value="Cytidylyl_trans"/>
</dbReference>
<protein>
    <submittedName>
        <fullName evidence="1">N-acylneuraminate cytidylyltransferase</fullName>
    </submittedName>
</protein>